<reference evidence="1" key="1">
    <citation type="submission" date="2023-05" db="EMBL/GenBank/DDBJ databases">
        <title>Nepenthes gracilis genome sequencing.</title>
        <authorList>
            <person name="Fukushima K."/>
        </authorList>
    </citation>
    <scope>NUCLEOTIDE SEQUENCE</scope>
    <source>
        <strain evidence="1">SING2019-196</strain>
    </source>
</reference>
<name>A0AAD3T5X5_NEPGR</name>
<organism evidence="1 2">
    <name type="scientific">Nepenthes gracilis</name>
    <name type="common">Slender pitcher plant</name>
    <dbReference type="NCBI Taxonomy" id="150966"/>
    <lineage>
        <taxon>Eukaryota</taxon>
        <taxon>Viridiplantae</taxon>
        <taxon>Streptophyta</taxon>
        <taxon>Embryophyta</taxon>
        <taxon>Tracheophyta</taxon>
        <taxon>Spermatophyta</taxon>
        <taxon>Magnoliopsida</taxon>
        <taxon>eudicotyledons</taxon>
        <taxon>Gunneridae</taxon>
        <taxon>Pentapetalae</taxon>
        <taxon>Caryophyllales</taxon>
        <taxon>Nepenthaceae</taxon>
        <taxon>Nepenthes</taxon>
    </lineage>
</organism>
<comment type="caution">
    <text evidence="1">The sequence shown here is derived from an EMBL/GenBank/DDBJ whole genome shotgun (WGS) entry which is preliminary data.</text>
</comment>
<dbReference type="AlphaFoldDB" id="A0AAD3T5X5"/>
<evidence type="ECO:0000313" key="1">
    <source>
        <dbReference type="EMBL" id="GMH23302.1"/>
    </source>
</evidence>
<dbReference type="EMBL" id="BSYO01000026">
    <property type="protein sequence ID" value="GMH23302.1"/>
    <property type="molecule type" value="Genomic_DNA"/>
</dbReference>
<evidence type="ECO:0000313" key="2">
    <source>
        <dbReference type="Proteomes" id="UP001279734"/>
    </source>
</evidence>
<dbReference type="Proteomes" id="UP001279734">
    <property type="component" value="Unassembled WGS sequence"/>
</dbReference>
<sequence>MAFDLVDSRRNTSNRKQIPEFLHGKVAYANCLCLSGIIDCFHSLPCARNISWKEVFKLKSHRMCFILNATRHLLSEEAGRPPPWVGHEERSLLSKSTTTHLIPNVTVAKDGGGNFTRMTDALASMPENRHGR</sequence>
<gene>
    <name evidence="1" type="ORF">Nepgr_025145</name>
</gene>
<protein>
    <submittedName>
        <fullName evidence="1">Uncharacterized protein</fullName>
    </submittedName>
</protein>
<accession>A0AAD3T5X5</accession>
<proteinExistence type="predicted"/>
<keyword evidence="2" id="KW-1185">Reference proteome</keyword>